<protein>
    <recommendedName>
        <fullName evidence="3">Flagellin</fullName>
    </recommendedName>
</protein>
<feature type="domain" description="Flagellin C-terminal" evidence="5">
    <location>
        <begin position="504"/>
        <end position="586"/>
    </location>
</feature>
<comment type="subcellular location">
    <subcellularLocation>
        <location evidence="3">Secreted</location>
    </subcellularLocation>
    <subcellularLocation>
        <location evidence="3">Bacterial flagellum</location>
    </subcellularLocation>
</comment>
<dbReference type="GO" id="GO:0005198">
    <property type="term" value="F:structural molecule activity"/>
    <property type="evidence" value="ECO:0007669"/>
    <property type="project" value="UniProtKB-UniRule"/>
</dbReference>
<organism evidence="6 7">
    <name type="scientific">Agrobacterium larrymoorei</name>
    <dbReference type="NCBI Taxonomy" id="160699"/>
    <lineage>
        <taxon>Bacteria</taxon>
        <taxon>Pseudomonadati</taxon>
        <taxon>Pseudomonadota</taxon>
        <taxon>Alphaproteobacteria</taxon>
        <taxon>Hyphomicrobiales</taxon>
        <taxon>Rhizobiaceae</taxon>
        <taxon>Rhizobium/Agrobacterium group</taxon>
        <taxon>Agrobacterium</taxon>
    </lineage>
</organism>
<keyword evidence="6" id="KW-0282">Flagellum</keyword>
<dbReference type="InterPro" id="IPR001492">
    <property type="entry name" value="Flagellin"/>
</dbReference>
<proteinExistence type="inferred from homology"/>
<evidence type="ECO:0000256" key="3">
    <source>
        <dbReference type="RuleBase" id="RU362073"/>
    </source>
</evidence>
<dbReference type="EMBL" id="JAVIZC010000003">
    <property type="protein sequence ID" value="MDR6103013.1"/>
    <property type="molecule type" value="Genomic_DNA"/>
</dbReference>
<keyword evidence="3" id="KW-0964">Secreted</keyword>
<dbReference type="GO" id="GO:0009288">
    <property type="term" value="C:bacterial-type flagellum"/>
    <property type="evidence" value="ECO:0007669"/>
    <property type="project" value="UniProtKB-SubCell"/>
</dbReference>
<name>A0AAJ2ETY4_9HYPH</name>
<keyword evidence="6" id="KW-0969">Cilium</keyword>
<keyword evidence="6" id="KW-0966">Cell projection</keyword>
<dbReference type="PANTHER" id="PTHR42792">
    <property type="entry name" value="FLAGELLIN"/>
    <property type="match status" value="1"/>
</dbReference>
<reference evidence="6" key="1">
    <citation type="submission" date="2023-08" db="EMBL/GenBank/DDBJ databases">
        <title>Functional and genomic diversity of the sorghum phyllosphere microbiome.</title>
        <authorList>
            <person name="Shade A."/>
        </authorList>
    </citation>
    <scope>NUCLEOTIDE SEQUENCE</scope>
    <source>
        <strain evidence="6">SORGH_AS_0974</strain>
    </source>
</reference>
<dbReference type="InterPro" id="IPR046358">
    <property type="entry name" value="Flagellin_C"/>
</dbReference>
<feature type="domain" description="Flagellin N-terminal" evidence="4">
    <location>
        <begin position="4"/>
        <end position="135"/>
    </location>
</feature>
<evidence type="ECO:0000259" key="4">
    <source>
        <dbReference type="Pfam" id="PF00669"/>
    </source>
</evidence>
<evidence type="ECO:0000313" key="6">
    <source>
        <dbReference type="EMBL" id="MDR6103013.1"/>
    </source>
</evidence>
<evidence type="ECO:0000313" key="7">
    <source>
        <dbReference type="Proteomes" id="UP001255601"/>
    </source>
</evidence>
<comment type="similarity">
    <text evidence="1 3">Belongs to the bacterial flagellin family.</text>
</comment>
<dbReference type="InterPro" id="IPR001029">
    <property type="entry name" value="Flagellin_N"/>
</dbReference>
<evidence type="ECO:0000256" key="1">
    <source>
        <dbReference type="ARBA" id="ARBA00005709"/>
    </source>
</evidence>
<dbReference type="GO" id="GO:0005576">
    <property type="term" value="C:extracellular region"/>
    <property type="evidence" value="ECO:0007669"/>
    <property type="project" value="UniProtKB-SubCell"/>
</dbReference>
<dbReference type="PANTHER" id="PTHR42792:SF2">
    <property type="entry name" value="FLAGELLIN"/>
    <property type="match status" value="1"/>
</dbReference>
<dbReference type="SUPFAM" id="SSF64518">
    <property type="entry name" value="Phase 1 flagellin"/>
    <property type="match status" value="1"/>
</dbReference>
<accession>A0AAJ2ETY4</accession>
<comment type="caution">
    <text evidence="6">The sequence shown here is derived from an EMBL/GenBank/DDBJ whole genome shotgun (WGS) entry which is preliminary data.</text>
</comment>
<dbReference type="Pfam" id="PF00700">
    <property type="entry name" value="Flagellin_C"/>
    <property type="match status" value="1"/>
</dbReference>
<evidence type="ECO:0000256" key="2">
    <source>
        <dbReference type="ARBA" id="ARBA00023143"/>
    </source>
</evidence>
<dbReference type="AlphaFoldDB" id="A0AAJ2ETY4"/>
<dbReference type="Proteomes" id="UP001255601">
    <property type="component" value="Unassembled WGS sequence"/>
</dbReference>
<dbReference type="Gene3D" id="1.20.1330.10">
    <property type="entry name" value="f41 fragment of flagellin, N-terminal domain"/>
    <property type="match status" value="1"/>
</dbReference>
<gene>
    <name evidence="6" type="ORF">QE369_003210</name>
</gene>
<keyword evidence="2 3" id="KW-0975">Bacterial flagellum</keyword>
<dbReference type="RefSeq" id="WP_309771549.1">
    <property type="nucleotide sequence ID" value="NZ_JAVIZC010000003.1"/>
</dbReference>
<sequence>MTSILTNTGAMNALQTLRSLGSNLSNTQEQVSSGLRVKTASDNVAYWSISTTMRSDNKANSAVADALELGAQSIEVAYSGIDAVADVLSEFKAKLVTAKESSADKAQIQLELEQLKKQVVGIAMSASFNGVNWLNTDVADINDSDLNRRSLTSSFNRTENDVSIGTIDFHLSEISLFNKNGGGILQADERKLKTIGGVRTHDTYMDNEGLVHMFPVNDRGGINGRFTFDFTGPITFGSTDTISFDVTVDVDNPAELDPPYNPGKTTHVTIDRTLVDAVLPGKNGVISTYQQYSSVLYRALTNANSGASASLISDGKGGTVPNKINVSTRENSGLDGSSIQITNLVADVSRGGFGNTAINFGSRGSQMNLNFTPFEVYTDGDNKDGVRIDFNFGVNGTPSTHHTFDRTYINDLLGKDTGKVETADEMVTLLKSLVSADWPDVIIEKTSASSISMRSDKDVDRLSGMRTYIGFTGINVNIEPIPEQNFLDIDIVANPKLLGVYTGYIEIVSAEVTRAGATLGALQARIGMQQAFSLKIMDNVDRGISRLVDTNMEEASARVAALQTQQQLAIQSLQIANNVTSGILQLYSSM</sequence>
<dbReference type="Pfam" id="PF00669">
    <property type="entry name" value="Flagellin_N"/>
    <property type="match status" value="1"/>
</dbReference>
<evidence type="ECO:0000259" key="5">
    <source>
        <dbReference type="Pfam" id="PF00700"/>
    </source>
</evidence>
<comment type="function">
    <text evidence="3">Flagellin is the subunit protein which polymerizes to form the filaments of bacterial flagella.</text>
</comment>